<gene>
    <name evidence="1" type="ORF">J5N97_010479</name>
</gene>
<dbReference type="OrthoDB" id="1926878at2759"/>
<protein>
    <submittedName>
        <fullName evidence="1">Uncharacterized protein</fullName>
    </submittedName>
</protein>
<sequence>MLVSMVHELYRSGLSEITFDKLAATVSSLCSSNREAIPVWDTLLKVSRNRSLIRLLGNTNEQQQMLDQVCLLERSFVLFLFERDWIENLRMLANAERPEFLLKWFKRLHQIIHAGFFTT</sequence>
<organism evidence="1 2">
    <name type="scientific">Dioscorea zingiberensis</name>
    <dbReference type="NCBI Taxonomy" id="325984"/>
    <lineage>
        <taxon>Eukaryota</taxon>
        <taxon>Viridiplantae</taxon>
        <taxon>Streptophyta</taxon>
        <taxon>Embryophyta</taxon>
        <taxon>Tracheophyta</taxon>
        <taxon>Spermatophyta</taxon>
        <taxon>Magnoliopsida</taxon>
        <taxon>Liliopsida</taxon>
        <taxon>Dioscoreales</taxon>
        <taxon>Dioscoreaceae</taxon>
        <taxon>Dioscorea</taxon>
    </lineage>
</organism>
<name>A0A9D5D0A1_9LILI</name>
<keyword evidence="2" id="KW-1185">Reference proteome</keyword>
<reference evidence="1" key="1">
    <citation type="submission" date="2021-03" db="EMBL/GenBank/DDBJ databases">
        <authorList>
            <person name="Li Z."/>
            <person name="Yang C."/>
        </authorList>
    </citation>
    <scope>NUCLEOTIDE SEQUENCE</scope>
    <source>
        <strain evidence="1">Dzin_1.0</strain>
        <tissue evidence="1">Leaf</tissue>
    </source>
</reference>
<reference evidence="1" key="2">
    <citation type="journal article" date="2022" name="Hortic Res">
        <title>The genome of Dioscorea zingiberensis sheds light on the biosynthesis, origin and evolution of the medicinally important diosgenin saponins.</title>
        <authorList>
            <person name="Li Y."/>
            <person name="Tan C."/>
            <person name="Li Z."/>
            <person name="Guo J."/>
            <person name="Li S."/>
            <person name="Chen X."/>
            <person name="Wang C."/>
            <person name="Dai X."/>
            <person name="Yang H."/>
            <person name="Song W."/>
            <person name="Hou L."/>
            <person name="Xu J."/>
            <person name="Tong Z."/>
            <person name="Xu A."/>
            <person name="Yuan X."/>
            <person name="Wang W."/>
            <person name="Yang Q."/>
            <person name="Chen L."/>
            <person name="Sun Z."/>
            <person name="Wang K."/>
            <person name="Pan B."/>
            <person name="Chen J."/>
            <person name="Bao Y."/>
            <person name="Liu F."/>
            <person name="Qi X."/>
            <person name="Gang D.R."/>
            <person name="Wen J."/>
            <person name="Li J."/>
        </authorList>
    </citation>
    <scope>NUCLEOTIDE SEQUENCE</scope>
    <source>
        <strain evidence="1">Dzin_1.0</strain>
    </source>
</reference>
<evidence type="ECO:0000313" key="1">
    <source>
        <dbReference type="EMBL" id="KAJ0982224.1"/>
    </source>
</evidence>
<dbReference type="Proteomes" id="UP001085076">
    <property type="component" value="Miscellaneous, Linkage group lg02"/>
</dbReference>
<accession>A0A9D5D0A1</accession>
<dbReference type="EMBL" id="JAGGNH010000002">
    <property type="protein sequence ID" value="KAJ0982224.1"/>
    <property type="molecule type" value="Genomic_DNA"/>
</dbReference>
<dbReference type="AlphaFoldDB" id="A0A9D5D0A1"/>
<comment type="caution">
    <text evidence="1">The sequence shown here is derived from an EMBL/GenBank/DDBJ whole genome shotgun (WGS) entry which is preliminary data.</text>
</comment>
<evidence type="ECO:0000313" key="2">
    <source>
        <dbReference type="Proteomes" id="UP001085076"/>
    </source>
</evidence>
<proteinExistence type="predicted"/>